<dbReference type="EMBL" id="UINC01147120">
    <property type="protein sequence ID" value="SVD38258.1"/>
    <property type="molecule type" value="Genomic_DNA"/>
</dbReference>
<keyword evidence="1" id="KW-1133">Transmembrane helix</keyword>
<feature type="transmembrane region" description="Helical" evidence="1">
    <location>
        <begin position="40"/>
        <end position="59"/>
    </location>
</feature>
<evidence type="ECO:0000313" key="2">
    <source>
        <dbReference type="EMBL" id="SVD38258.1"/>
    </source>
</evidence>
<name>A0A382UX48_9ZZZZ</name>
<reference evidence="2" key="1">
    <citation type="submission" date="2018-05" db="EMBL/GenBank/DDBJ databases">
        <authorList>
            <person name="Lanie J.A."/>
            <person name="Ng W.-L."/>
            <person name="Kazmierczak K.M."/>
            <person name="Andrzejewski T.M."/>
            <person name="Davidsen T.M."/>
            <person name="Wayne K.J."/>
            <person name="Tettelin H."/>
            <person name="Glass J.I."/>
            <person name="Rusch D."/>
            <person name="Podicherti R."/>
            <person name="Tsui H.-C.T."/>
            <person name="Winkler M.E."/>
        </authorList>
    </citation>
    <scope>NUCLEOTIDE SEQUENCE</scope>
</reference>
<evidence type="ECO:0000256" key="1">
    <source>
        <dbReference type="SAM" id="Phobius"/>
    </source>
</evidence>
<protein>
    <recommendedName>
        <fullName evidence="3">EamA domain-containing protein</fullName>
    </recommendedName>
</protein>
<feature type="transmembrane region" description="Helical" evidence="1">
    <location>
        <begin position="71"/>
        <end position="89"/>
    </location>
</feature>
<feature type="transmembrane region" description="Helical" evidence="1">
    <location>
        <begin position="6"/>
        <end position="28"/>
    </location>
</feature>
<organism evidence="2">
    <name type="scientific">marine metagenome</name>
    <dbReference type="NCBI Taxonomy" id="408172"/>
    <lineage>
        <taxon>unclassified sequences</taxon>
        <taxon>metagenomes</taxon>
        <taxon>ecological metagenomes</taxon>
    </lineage>
</organism>
<keyword evidence="1" id="KW-0472">Membrane</keyword>
<keyword evidence="1" id="KW-0812">Transmembrane</keyword>
<gene>
    <name evidence="2" type="ORF">METZ01_LOCUS391112</name>
</gene>
<accession>A0A382UX48</accession>
<feature type="transmembrane region" description="Helical" evidence="1">
    <location>
        <begin position="101"/>
        <end position="118"/>
    </location>
</feature>
<dbReference type="AlphaFoldDB" id="A0A382UX48"/>
<sequence>MNLKLVFRISAIVSLINGVGLLFMTATFFEMANLTMSPSLITVGQFLGVTVLFLALVQWRIPDIAGDATSSLGQLWGIGQVLWLIIVGYQIMTGQAGGSTAYINAVLFVIFALLFFMYSKKSD</sequence>
<evidence type="ECO:0008006" key="3">
    <source>
        <dbReference type="Google" id="ProtNLM"/>
    </source>
</evidence>
<proteinExistence type="predicted"/>